<keyword evidence="2" id="KW-1185">Reference proteome</keyword>
<dbReference type="AlphaFoldDB" id="A0A2P5FYE7"/>
<dbReference type="Proteomes" id="UP000237000">
    <property type="component" value="Unassembled WGS sequence"/>
</dbReference>
<comment type="caution">
    <text evidence="1">The sequence shown here is derived from an EMBL/GenBank/DDBJ whole genome shotgun (WGS) entry which is preliminary data.</text>
</comment>
<dbReference type="EMBL" id="JXTC01000004">
    <property type="protein sequence ID" value="POO02816.1"/>
    <property type="molecule type" value="Genomic_DNA"/>
</dbReference>
<proteinExistence type="predicted"/>
<dbReference type="OrthoDB" id="10591634at2759"/>
<organism evidence="1 2">
    <name type="scientific">Trema orientale</name>
    <name type="common">Charcoal tree</name>
    <name type="synonym">Celtis orientalis</name>
    <dbReference type="NCBI Taxonomy" id="63057"/>
    <lineage>
        <taxon>Eukaryota</taxon>
        <taxon>Viridiplantae</taxon>
        <taxon>Streptophyta</taxon>
        <taxon>Embryophyta</taxon>
        <taxon>Tracheophyta</taxon>
        <taxon>Spermatophyta</taxon>
        <taxon>Magnoliopsida</taxon>
        <taxon>eudicotyledons</taxon>
        <taxon>Gunneridae</taxon>
        <taxon>Pentapetalae</taxon>
        <taxon>rosids</taxon>
        <taxon>fabids</taxon>
        <taxon>Rosales</taxon>
        <taxon>Cannabaceae</taxon>
        <taxon>Trema</taxon>
    </lineage>
</organism>
<feature type="non-terminal residue" evidence="1">
    <location>
        <position position="1"/>
    </location>
</feature>
<dbReference type="InParanoid" id="A0A2P5FYE7"/>
<evidence type="ECO:0000313" key="1">
    <source>
        <dbReference type="EMBL" id="POO02816.1"/>
    </source>
</evidence>
<sequence>AWFRSISAVHLLLGSFTKHLLKKSLPSSDNSSGIPGSSSPPIRTKSFQIFDSASRLFQAGFPVAISTTAHPRAQISQGGSYSLSFTDSGDIYKGVPLNSHLCSVFASSVFEASLASPKSAILAAPLSKKRIF</sequence>
<evidence type="ECO:0000313" key="2">
    <source>
        <dbReference type="Proteomes" id="UP000237000"/>
    </source>
</evidence>
<protein>
    <submittedName>
        <fullName evidence="1">Uncharacterized protein</fullName>
    </submittedName>
</protein>
<gene>
    <name evidence="1" type="ORF">TorRG33x02_018020</name>
</gene>
<name>A0A2P5FYE7_TREOI</name>
<reference evidence="2" key="1">
    <citation type="submission" date="2016-06" db="EMBL/GenBank/DDBJ databases">
        <title>Parallel loss of symbiosis genes in relatives of nitrogen-fixing non-legume Parasponia.</title>
        <authorList>
            <person name="Van Velzen R."/>
            <person name="Holmer R."/>
            <person name="Bu F."/>
            <person name="Rutten L."/>
            <person name="Van Zeijl A."/>
            <person name="Liu W."/>
            <person name="Santuari L."/>
            <person name="Cao Q."/>
            <person name="Sharma T."/>
            <person name="Shen D."/>
            <person name="Roswanjaya Y."/>
            <person name="Wardhani T."/>
            <person name="Kalhor M.S."/>
            <person name="Jansen J."/>
            <person name="Van den Hoogen J."/>
            <person name="Gungor B."/>
            <person name="Hartog M."/>
            <person name="Hontelez J."/>
            <person name="Verver J."/>
            <person name="Yang W.-C."/>
            <person name="Schijlen E."/>
            <person name="Repin R."/>
            <person name="Schilthuizen M."/>
            <person name="Schranz E."/>
            <person name="Heidstra R."/>
            <person name="Miyata K."/>
            <person name="Fedorova E."/>
            <person name="Kohlen W."/>
            <person name="Bisseling T."/>
            <person name="Smit S."/>
            <person name="Geurts R."/>
        </authorList>
    </citation>
    <scope>NUCLEOTIDE SEQUENCE [LARGE SCALE GENOMIC DNA]</scope>
    <source>
        <strain evidence="2">cv. RG33-2</strain>
    </source>
</reference>
<accession>A0A2P5FYE7</accession>